<keyword evidence="3 8" id="KW-0813">Transport</keyword>
<evidence type="ECO:0000256" key="5">
    <source>
        <dbReference type="ARBA" id="ARBA00022737"/>
    </source>
</evidence>
<dbReference type="InterPro" id="IPR018108">
    <property type="entry name" value="MCP_transmembrane"/>
</dbReference>
<dbReference type="SUPFAM" id="SSF103506">
    <property type="entry name" value="Mitochondrial carrier"/>
    <property type="match status" value="1"/>
</dbReference>
<evidence type="ECO:0000256" key="8">
    <source>
        <dbReference type="RuleBase" id="RU000488"/>
    </source>
</evidence>
<keyword evidence="6 7" id="KW-0472">Membrane</keyword>
<proteinExistence type="inferred from homology"/>
<sequence length="315" mass="35714">MGVMTNLNPQSNEKNQRKKSNQEKVTLAFKIFMTGSVASIICSFILQPLDVIKTRLQTPEYKKPVKRGRSMFNIINMIYEIKEKENLRMLWAGMTPTLVRGIPAGGIYFMSYDIIRSQFFSEDHINTFESIFIGMMSRAITDISVIPLTVVKTRMESGVPEYSYPGILAGLKVIYKQEGFKGLTSGLLPILVRDMPMSGIHLMFYIQSEELVPRDWRDTYPSLVHSSCAALAGMLAAALTHPPDVVKAHLQLSSGKQGHRTTGQAVADIWKKHGVYGYFQGLVPRLLKRAIFGMISWTLYEKVKQMHYDEVHKEK</sequence>
<keyword evidence="11" id="KW-1185">Reference proteome</keyword>
<feature type="transmembrane region" description="Helical" evidence="9">
    <location>
        <begin position="27"/>
        <end position="46"/>
    </location>
</feature>
<keyword evidence="4 7" id="KW-0812">Transmembrane</keyword>
<organism evidence="10 11">
    <name type="scientific">Diabrotica virgifera virgifera</name>
    <name type="common">western corn rootworm</name>
    <dbReference type="NCBI Taxonomy" id="50390"/>
    <lineage>
        <taxon>Eukaryota</taxon>
        <taxon>Metazoa</taxon>
        <taxon>Ecdysozoa</taxon>
        <taxon>Arthropoda</taxon>
        <taxon>Hexapoda</taxon>
        <taxon>Insecta</taxon>
        <taxon>Pterygota</taxon>
        <taxon>Neoptera</taxon>
        <taxon>Endopterygota</taxon>
        <taxon>Coleoptera</taxon>
        <taxon>Polyphaga</taxon>
        <taxon>Cucujiformia</taxon>
        <taxon>Chrysomeloidea</taxon>
        <taxon>Chrysomelidae</taxon>
        <taxon>Galerucinae</taxon>
        <taxon>Diabroticina</taxon>
        <taxon>Diabroticites</taxon>
        <taxon>Diabrotica</taxon>
    </lineage>
</organism>
<dbReference type="Proteomes" id="UP001652700">
    <property type="component" value="Unplaced"/>
</dbReference>
<evidence type="ECO:0000256" key="2">
    <source>
        <dbReference type="ARBA" id="ARBA00006375"/>
    </source>
</evidence>
<dbReference type="PRINTS" id="PR00926">
    <property type="entry name" value="MITOCARRIER"/>
</dbReference>
<evidence type="ECO:0008006" key="12">
    <source>
        <dbReference type="Google" id="ProtNLM"/>
    </source>
</evidence>
<evidence type="ECO:0000256" key="9">
    <source>
        <dbReference type="SAM" id="Phobius"/>
    </source>
</evidence>
<evidence type="ECO:0000256" key="1">
    <source>
        <dbReference type="ARBA" id="ARBA00004141"/>
    </source>
</evidence>
<keyword evidence="5" id="KW-0677">Repeat</keyword>
<dbReference type="Pfam" id="PF00153">
    <property type="entry name" value="Mito_carr"/>
    <property type="match status" value="3"/>
</dbReference>
<evidence type="ECO:0000256" key="7">
    <source>
        <dbReference type="PROSITE-ProRule" id="PRU00282"/>
    </source>
</evidence>
<evidence type="ECO:0000313" key="10">
    <source>
        <dbReference type="EnsemblMetazoa" id="XP_050516811.1"/>
    </source>
</evidence>
<feature type="repeat" description="Solcar" evidence="7">
    <location>
        <begin position="220"/>
        <end position="306"/>
    </location>
</feature>
<accession>A0ABM5L2Y9</accession>
<dbReference type="InterPro" id="IPR002067">
    <property type="entry name" value="MCP"/>
</dbReference>
<reference evidence="10" key="1">
    <citation type="submission" date="2025-05" db="UniProtKB">
        <authorList>
            <consortium name="EnsemblMetazoa"/>
        </authorList>
    </citation>
    <scope>IDENTIFICATION</scope>
</reference>
<dbReference type="RefSeq" id="XP_050516811.1">
    <property type="nucleotide sequence ID" value="XM_050660854.1"/>
</dbReference>
<dbReference type="GeneID" id="126891632"/>
<evidence type="ECO:0000256" key="6">
    <source>
        <dbReference type="ARBA" id="ARBA00023136"/>
    </source>
</evidence>
<feature type="repeat" description="Solcar" evidence="7">
    <location>
        <begin position="125"/>
        <end position="211"/>
    </location>
</feature>
<evidence type="ECO:0000256" key="3">
    <source>
        <dbReference type="ARBA" id="ARBA00022448"/>
    </source>
</evidence>
<comment type="subcellular location">
    <subcellularLocation>
        <location evidence="1">Membrane</location>
        <topology evidence="1">Multi-pass membrane protein</topology>
    </subcellularLocation>
</comment>
<dbReference type="InterPro" id="IPR023395">
    <property type="entry name" value="MCP_dom_sf"/>
</dbReference>
<dbReference type="PANTHER" id="PTHR46181">
    <property type="entry name" value="MITOCHONDRIAL GLYCINE TRANSPORTER"/>
    <property type="match status" value="1"/>
</dbReference>
<feature type="repeat" description="Solcar" evidence="7">
    <location>
        <begin position="26"/>
        <end position="118"/>
    </location>
</feature>
<evidence type="ECO:0000256" key="4">
    <source>
        <dbReference type="ARBA" id="ARBA00022692"/>
    </source>
</evidence>
<dbReference type="Gene3D" id="1.50.40.10">
    <property type="entry name" value="Mitochondrial carrier domain"/>
    <property type="match status" value="1"/>
</dbReference>
<keyword evidence="9" id="KW-1133">Transmembrane helix</keyword>
<evidence type="ECO:0000313" key="11">
    <source>
        <dbReference type="Proteomes" id="UP001652700"/>
    </source>
</evidence>
<comment type="similarity">
    <text evidence="2 8">Belongs to the mitochondrial carrier (TC 2.A.29) family.</text>
</comment>
<protein>
    <recommendedName>
        <fullName evidence="12">Mitochondrial glycine transporter</fullName>
    </recommendedName>
</protein>
<dbReference type="PROSITE" id="PS50920">
    <property type="entry name" value="SOLCAR"/>
    <property type="match status" value="3"/>
</dbReference>
<dbReference type="PANTHER" id="PTHR46181:SF3">
    <property type="entry name" value="MITOCHONDRIAL GLYCINE TRANSPORTER"/>
    <property type="match status" value="1"/>
</dbReference>
<dbReference type="EnsemblMetazoa" id="XM_050660854.1">
    <property type="protein sequence ID" value="XP_050516811.1"/>
    <property type="gene ID" value="LOC126891632"/>
</dbReference>
<name>A0ABM5L2Y9_DIAVI</name>